<accession>A0A2A2AFD7</accession>
<evidence type="ECO:0000313" key="4">
    <source>
        <dbReference type="Proteomes" id="UP000218054"/>
    </source>
</evidence>
<evidence type="ECO:0000256" key="1">
    <source>
        <dbReference type="SAM" id="MobiDB-lite"/>
    </source>
</evidence>
<keyword evidence="2" id="KW-0732">Signal</keyword>
<dbReference type="RefSeq" id="WP_095540391.1">
    <property type="nucleotide sequence ID" value="NZ_NSJB01000010.1"/>
</dbReference>
<comment type="caution">
    <text evidence="3">The sequence shown here is derived from an EMBL/GenBank/DDBJ whole genome shotgun (WGS) entry which is preliminary data.</text>
</comment>
<feature type="region of interest" description="Disordered" evidence="1">
    <location>
        <begin position="49"/>
        <end position="74"/>
    </location>
</feature>
<dbReference type="EMBL" id="NSJB01000010">
    <property type="protein sequence ID" value="PAT36483.1"/>
    <property type="molecule type" value="Genomic_DNA"/>
</dbReference>
<feature type="chain" id="PRO_5013399069" evidence="2">
    <location>
        <begin position="27"/>
        <end position="174"/>
    </location>
</feature>
<dbReference type="AlphaFoldDB" id="A0A2A2AFD7"/>
<name>A0A2A2AFD7_9BURK</name>
<dbReference type="Proteomes" id="UP000218054">
    <property type="component" value="Unassembled WGS sequence"/>
</dbReference>
<evidence type="ECO:0000313" key="3">
    <source>
        <dbReference type="EMBL" id="PAT36483.1"/>
    </source>
</evidence>
<organism evidence="3 4">
    <name type="scientific">Vandammella animalimorsus</name>
    <dbReference type="NCBI Taxonomy" id="2029117"/>
    <lineage>
        <taxon>Bacteria</taxon>
        <taxon>Pseudomonadati</taxon>
        <taxon>Pseudomonadota</taxon>
        <taxon>Betaproteobacteria</taxon>
        <taxon>Burkholderiales</taxon>
        <taxon>Comamonadaceae</taxon>
        <taxon>Vandammella</taxon>
    </lineage>
</organism>
<evidence type="ECO:0000256" key="2">
    <source>
        <dbReference type="SAM" id="SignalP"/>
    </source>
</evidence>
<reference evidence="3 4" key="1">
    <citation type="submission" date="2017-08" db="EMBL/GenBank/DDBJ databases">
        <title>WGS of Clinical strains of the CDC Group NO-1 linked to zoonotic infections in humans.</title>
        <authorList>
            <person name="Bernier A.-M."/>
            <person name="Bernard K."/>
        </authorList>
    </citation>
    <scope>NUCLEOTIDE SEQUENCE [LARGE SCALE GENOMIC DNA]</scope>
    <source>
        <strain evidence="3 4">NML00-0135</strain>
    </source>
</reference>
<feature type="signal peptide" evidence="2">
    <location>
        <begin position="1"/>
        <end position="26"/>
    </location>
</feature>
<proteinExistence type="predicted"/>
<keyword evidence="4" id="KW-1185">Reference proteome</keyword>
<sequence>MQTTQKTIAGLALSAAALLLASSASAQYGYYYDDGDRYRQHYDARFERGHSHYYPPYRPQPQVRHDDDRRERRRRNTELAVGALVAGGLLGYALSNATSASQPPVAPGQGGATPGYVMPPVQASPVYPAPVYQAPQYHQPYAPQPYYRAAPVDAPLVQHQYQTINGRTYYRPAQ</sequence>
<gene>
    <name evidence="3" type="ORF">CK625_11120</name>
</gene>
<protein>
    <submittedName>
        <fullName evidence="3">Uncharacterized protein</fullName>
    </submittedName>
</protein>